<dbReference type="InterPro" id="IPR029063">
    <property type="entry name" value="SAM-dependent_MTases_sf"/>
</dbReference>
<dbReference type="Gene3D" id="3.40.50.150">
    <property type="entry name" value="Vaccinia Virus protein VP39"/>
    <property type="match status" value="1"/>
</dbReference>
<organism evidence="1 2">
    <name type="scientific">Campylobacter devanensis</name>
    <dbReference type="NCBI Taxonomy" id="3161138"/>
    <lineage>
        <taxon>Bacteria</taxon>
        <taxon>Pseudomonadati</taxon>
        <taxon>Campylobacterota</taxon>
        <taxon>Epsilonproteobacteria</taxon>
        <taxon>Campylobacterales</taxon>
        <taxon>Campylobacteraceae</taxon>
        <taxon>Campylobacter</taxon>
    </lineage>
</organism>
<accession>A0A1X9SQI1</accession>
<dbReference type="Pfam" id="PF13489">
    <property type="entry name" value="Methyltransf_23"/>
    <property type="match status" value="1"/>
</dbReference>
<dbReference type="Proteomes" id="UP000194309">
    <property type="component" value="Chromosome"/>
</dbReference>
<evidence type="ECO:0000313" key="1">
    <source>
        <dbReference type="EMBL" id="ARQ98503.1"/>
    </source>
</evidence>
<name>A0A1X9SQI1_9BACT</name>
<proteinExistence type="predicted"/>
<evidence type="ECO:0000313" key="2">
    <source>
        <dbReference type="Proteomes" id="UP000194309"/>
    </source>
</evidence>
<dbReference type="GO" id="GO:0032259">
    <property type="term" value="P:methylation"/>
    <property type="evidence" value="ECO:0007669"/>
    <property type="project" value="UniProtKB-KW"/>
</dbReference>
<dbReference type="OrthoDB" id="9804312at2"/>
<gene>
    <name evidence="1" type="ORF">CIGN_0177</name>
</gene>
<sequence length="209" mass="23663">MLRDSAYWDEFYSLEHDEIKEPSKFAKFIFDNFLRNKNKASLIEFGCGNGRDSLYFNAKGIDVVAIDGSHIAIESLQKQNQKASWICADFTAPLNLKDKFDICYSRFTLHAIDDIAEQGLIKNVKNLLKSSGLFVVEARSINDSKFGIGKAISKREFISDGHYRRFIDQDIFKANLIQNGFKIVDIDESSEFAPTPGQNCVCIRVIASL</sequence>
<keyword evidence="1" id="KW-0489">Methyltransferase</keyword>
<dbReference type="STRING" id="1660064.CIGN_0177"/>
<keyword evidence="2" id="KW-1185">Reference proteome</keyword>
<dbReference type="CDD" id="cd02440">
    <property type="entry name" value="AdoMet_MTases"/>
    <property type="match status" value="1"/>
</dbReference>
<dbReference type="PANTHER" id="PTHR43861">
    <property type="entry name" value="TRANS-ACONITATE 2-METHYLTRANSFERASE-RELATED"/>
    <property type="match status" value="1"/>
</dbReference>
<dbReference type="EMBL" id="CP018788">
    <property type="protein sequence ID" value="ARQ98503.1"/>
    <property type="molecule type" value="Genomic_DNA"/>
</dbReference>
<protein>
    <submittedName>
        <fullName evidence="1">SAM-dependent methyltransferase</fullName>
    </submittedName>
</protein>
<keyword evidence="1" id="KW-0808">Transferase</keyword>
<accession>A0A381D7Z8</accession>
<reference evidence="1 2" key="1">
    <citation type="journal article" date="2017" name="Genome Biol. Evol.">
        <title>Comparative Genomic Analysis Identifies a Campylobacter Clade Deficient in Selenium Metabolism.</title>
        <authorList>
            <person name="Miller W.G."/>
            <person name="Yee E."/>
            <person name="Lopes B.S."/>
            <person name="Chapman M.H."/>
            <person name="Huynh S."/>
            <person name="Bono J.L."/>
            <person name="Parker C.T."/>
            <person name="Strachan N.J.C."/>
            <person name="Forbes K.J."/>
        </authorList>
    </citation>
    <scope>NUCLEOTIDE SEQUENCE [LARGE SCALE GENOMIC DNA]</scope>
    <source>
        <strain evidence="1 2">NCTC 13003</strain>
    </source>
</reference>
<dbReference type="AlphaFoldDB" id="A0A1X9SQI1"/>
<dbReference type="KEGG" id="cdev:CIGN_0177"/>
<dbReference type="GO" id="GO:0008168">
    <property type="term" value="F:methyltransferase activity"/>
    <property type="evidence" value="ECO:0007669"/>
    <property type="project" value="UniProtKB-KW"/>
</dbReference>
<dbReference type="SUPFAM" id="SSF53335">
    <property type="entry name" value="S-adenosyl-L-methionine-dependent methyltransferases"/>
    <property type="match status" value="1"/>
</dbReference>